<gene>
    <name evidence="1" type="ORF">O0S08_41535</name>
</gene>
<proteinExistence type="predicted"/>
<name>A0ABY7H0P9_9BACT</name>
<keyword evidence="2" id="KW-1185">Reference proteome</keyword>
<organism evidence="1 2">
    <name type="scientific">Nannocystis punicea</name>
    <dbReference type="NCBI Taxonomy" id="2995304"/>
    <lineage>
        <taxon>Bacteria</taxon>
        <taxon>Pseudomonadati</taxon>
        <taxon>Myxococcota</taxon>
        <taxon>Polyangia</taxon>
        <taxon>Nannocystales</taxon>
        <taxon>Nannocystaceae</taxon>
        <taxon>Nannocystis</taxon>
    </lineage>
</organism>
<protein>
    <submittedName>
        <fullName evidence="1">Uncharacterized protein</fullName>
    </submittedName>
</protein>
<reference evidence="1" key="1">
    <citation type="submission" date="2022-11" db="EMBL/GenBank/DDBJ databases">
        <title>Minimal conservation of predation-associated metabolite biosynthetic gene clusters underscores biosynthetic potential of Myxococcota including descriptions for ten novel species: Archangium lansinium sp. nov., Myxococcus landrumus sp. nov., Nannocystis bai.</title>
        <authorList>
            <person name="Ahearne A."/>
            <person name="Stevens C."/>
            <person name="Dowd S."/>
        </authorList>
    </citation>
    <scope>NUCLEOTIDE SEQUENCE</scope>
    <source>
        <strain evidence="1">Fl3</strain>
    </source>
</reference>
<dbReference type="Proteomes" id="UP001164459">
    <property type="component" value="Chromosome"/>
</dbReference>
<dbReference type="RefSeq" id="WP_269035062.1">
    <property type="nucleotide sequence ID" value="NZ_CP114040.1"/>
</dbReference>
<evidence type="ECO:0000313" key="2">
    <source>
        <dbReference type="Proteomes" id="UP001164459"/>
    </source>
</evidence>
<accession>A0ABY7H0P9</accession>
<evidence type="ECO:0000313" key="1">
    <source>
        <dbReference type="EMBL" id="WAS92705.1"/>
    </source>
</evidence>
<dbReference type="EMBL" id="CP114040">
    <property type="protein sequence ID" value="WAS92705.1"/>
    <property type="molecule type" value="Genomic_DNA"/>
</dbReference>
<sequence>MAPRPLEPLDAFITRLRRAAPTVAQQPVRFGGHHFSHAVVVEDGRWRVRPLVLDREVADNFLKERGYFMPENAEALSQPGDPVLLEADSLEQLIEGIKGMKWPMW</sequence>